<keyword evidence="2" id="KW-0732">Signal</keyword>
<evidence type="ECO:0000313" key="4">
    <source>
        <dbReference type="Proteomes" id="UP001430848"/>
    </source>
</evidence>
<organism evidence="3 4">
    <name type="scientific">Diaporthe eres</name>
    <name type="common">Phomopsis oblonga</name>
    <dbReference type="NCBI Taxonomy" id="83184"/>
    <lineage>
        <taxon>Eukaryota</taxon>
        <taxon>Fungi</taxon>
        <taxon>Dikarya</taxon>
        <taxon>Ascomycota</taxon>
        <taxon>Pezizomycotina</taxon>
        <taxon>Sordariomycetes</taxon>
        <taxon>Sordariomycetidae</taxon>
        <taxon>Diaporthales</taxon>
        <taxon>Diaporthaceae</taxon>
        <taxon>Diaporthe</taxon>
        <taxon>Diaporthe eres species complex</taxon>
    </lineage>
</organism>
<evidence type="ECO:0000313" key="3">
    <source>
        <dbReference type="EMBL" id="KAK7725528.1"/>
    </source>
</evidence>
<feature type="region of interest" description="Disordered" evidence="1">
    <location>
        <begin position="286"/>
        <end position="336"/>
    </location>
</feature>
<dbReference type="EMBL" id="JAKNSF020000049">
    <property type="protein sequence ID" value="KAK7725528.1"/>
    <property type="molecule type" value="Genomic_DNA"/>
</dbReference>
<evidence type="ECO:0000256" key="2">
    <source>
        <dbReference type="SAM" id="SignalP"/>
    </source>
</evidence>
<feature type="region of interest" description="Disordered" evidence="1">
    <location>
        <begin position="177"/>
        <end position="211"/>
    </location>
</feature>
<feature type="compositionally biased region" description="Basic and acidic residues" evidence="1">
    <location>
        <begin position="322"/>
        <end position="336"/>
    </location>
</feature>
<accession>A0ABR1P3M8</accession>
<feature type="chain" id="PRO_5045830321" evidence="2">
    <location>
        <begin position="18"/>
        <end position="336"/>
    </location>
</feature>
<comment type="caution">
    <text evidence="3">The sequence shown here is derived from an EMBL/GenBank/DDBJ whole genome shotgun (WGS) entry which is preliminary data.</text>
</comment>
<reference evidence="3 4" key="1">
    <citation type="submission" date="2024-02" db="EMBL/GenBank/DDBJ databases">
        <title>De novo assembly and annotation of 12 fungi associated with fruit tree decline syndrome in Ontario, Canada.</title>
        <authorList>
            <person name="Sulman M."/>
            <person name="Ellouze W."/>
            <person name="Ilyukhin E."/>
        </authorList>
    </citation>
    <scope>NUCLEOTIDE SEQUENCE [LARGE SCALE GENOMIC DNA]</scope>
    <source>
        <strain evidence="3 4">M169</strain>
    </source>
</reference>
<proteinExistence type="predicted"/>
<sequence>MQLLIALLAFLAASVQGLNILFFGADAYCDTINDDFLVCSDLPEHKCCQSLQKVFCGTSMLEHITGTTDHYVMAEGLCDKNGKYLSVRDYPVLSNCIGIPTDDASDRCSSYWESVTDQAGVSGRGDHKMDCQEPDKMVYHDGTAKRQIHLPEGTFWDAMKYYQDKNYGELATFPPWNGSDGGTDDSNRFGANGLGKDKNSNTNPQGLDTEDPKIPAAAAATVQHAENHEDSDDAAARAALRRQAKPVFNRGPSMLDFTAITSAGPTPAAAGEGASYFDGSRLRESHLPDEGEEVEVARMGKQAETTERRRVRRQTVTEADSEPPRRDETIGVDRGQ</sequence>
<evidence type="ECO:0000256" key="1">
    <source>
        <dbReference type="SAM" id="MobiDB-lite"/>
    </source>
</evidence>
<name>A0ABR1P3M8_DIAER</name>
<protein>
    <submittedName>
        <fullName evidence="3">Uncharacterized protein</fullName>
    </submittedName>
</protein>
<feature type="signal peptide" evidence="2">
    <location>
        <begin position="1"/>
        <end position="17"/>
    </location>
</feature>
<dbReference type="Proteomes" id="UP001430848">
    <property type="component" value="Unassembled WGS sequence"/>
</dbReference>
<gene>
    <name evidence="3" type="ORF">SLS63_008132</name>
</gene>
<keyword evidence="4" id="KW-1185">Reference proteome</keyword>